<name>A0A3E0VRB2_9MICO</name>
<evidence type="ECO:0000313" key="6">
    <source>
        <dbReference type="EMBL" id="RFA12241.1"/>
    </source>
</evidence>
<dbReference type="EMBL" id="NBXB01000043">
    <property type="protein sequence ID" value="RFA12241.1"/>
    <property type="molecule type" value="Genomic_DNA"/>
</dbReference>
<evidence type="ECO:0000256" key="1">
    <source>
        <dbReference type="ARBA" id="ARBA00022630"/>
    </source>
</evidence>
<feature type="domain" description="NADPH-dependent FMN reductase-like" evidence="5">
    <location>
        <begin position="5"/>
        <end position="155"/>
    </location>
</feature>
<dbReference type="InterPro" id="IPR051814">
    <property type="entry name" value="NAD(P)H-dep_FMN_reductase"/>
</dbReference>
<keyword evidence="3" id="KW-0560">Oxidoreductase</keyword>
<dbReference type="Pfam" id="PF03358">
    <property type="entry name" value="FMN_red"/>
    <property type="match status" value="1"/>
</dbReference>
<reference evidence="6 7" key="1">
    <citation type="submission" date="2017-04" db="EMBL/GenBank/DDBJ databases">
        <title>Comparative genome analysis of Subtercola boreus.</title>
        <authorList>
            <person name="Cho Y.-J."/>
            <person name="Cho A."/>
            <person name="Kim O.-S."/>
            <person name="Lee J.-I."/>
        </authorList>
    </citation>
    <scope>NUCLEOTIDE SEQUENCE [LARGE SCALE GENOMIC DNA]</scope>
    <source>
        <strain evidence="6 7">P27479</strain>
    </source>
</reference>
<dbReference type="PANTHER" id="PTHR43408">
    <property type="entry name" value="FMN REDUCTASE (NADPH)"/>
    <property type="match status" value="1"/>
</dbReference>
<dbReference type="InterPro" id="IPR023932">
    <property type="entry name" value="CE1759_FMN_reduct"/>
</dbReference>
<evidence type="ECO:0000256" key="4">
    <source>
        <dbReference type="SAM" id="MobiDB-lite"/>
    </source>
</evidence>
<dbReference type="Proteomes" id="UP000256541">
    <property type="component" value="Unassembled WGS sequence"/>
</dbReference>
<dbReference type="RefSeq" id="WP_172582507.1">
    <property type="nucleotide sequence ID" value="NZ_NBXB01000043.1"/>
</dbReference>
<dbReference type="NCBIfam" id="TIGR04037">
    <property type="entry name" value="LLM_duo_CE1759"/>
    <property type="match status" value="1"/>
</dbReference>
<proteinExistence type="predicted"/>
<comment type="caution">
    <text evidence="6">The sequence shown here is derived from an EMBL/GenBank/DDBJ whole genome shotgun (WGS) entry which is preliminary data.</text>
</comment>
<evidence type="ECO:0000259" key="5">
    <source>
        <dbReference type="Pfam" id="PF03358"/>
    </source>
</evidence>
<keyword evidence="2" id="KW-0288">FMN</keyword>
<dbReference type="InterPro" id="IPR029039">
    <property type="entry name" value="Flavoprotein-like_sf"/>
</dbReference>
<evidence type="ECO:0000256" key="2">
    <source>
        <dbReference type="ARBA" id="ARBA00022643"/>
    </source>
</evidence>
<evidence type="ECO:0000313" key="7">
    <source>
        <dbReference type="Proteomes" id="UP000256541"/>
    </source>
</evidence>
<sequence>MTSRKIAVITSGLSQPSSTRLLADRLADATTRQLEGLGIDADVHIIELRDTAQDVVNNLMTGFPSPKLEKVIETVTGADALIAVTPVFTTSYSGLFKSFIDVLDPQSLTDMPVLIGATGGSERHSLALDYAMRPLFTYLHAVVVPTSVYAASSDWGSAGDAAATALPDRVERAARELAQLAKTSDRSNRVADPFALPAGFSPVGGYGAQ</sequence>
<keyword evidence="1" id="KW-0285">Flavoprotein</keyword>
<dbReference type="InterPro" id="IPR005025">
    <property type="entry name" value="FMN_Rdtase-like_dom"/>
</dbReference>
<organism evidence="6 7">
    <name type="scientific">Subtercola boreus</name>
    <dbReference type="NCBI Taxonomy" id="120213"/>
    <lineage>
        <taxon>Bacteria</taxon>
        <taxon>Bacillati</taxon>
        <taxon>Actinomycetota</taxon>
        <taxon>Actinomycetes</taxon>
        <taxon>Micrococcales</taxon>
        <taxon>Microbacteriaceae</taxon>
        <taxon>Subtercola</taxon>
    </lineage>
</organism>
<feature type="region of interest" description="Disordered" evidence="4">
    <location>
        <begin position="182"/>
        <end position="209"/>
    </location>
</feature>
<dbReference type="SUPFAM" id="SSF52218">
    <property type="entry name" value="Flavoproteins"/>
    <property type="match status" value="1"/>
</dbReference>
<dbReference type="Gene3D" id="3.40.50.360">
    <property type="match status" value="1"/>
</dbReference>
<dbReference type="GO" id="GO:0016491">
    <property type="term" value="F:oxidoreductase activity"/>
    <property type="evidence" value="ECO:0007669"/>
    <property type="project" value="UniProtKB-KW"/>
</dbReference>
<dbReference type="AlphaFoldDB" id="A0A3E0VRB2"/>
<gene>
    <name evidence="6" type="ORF">B7R22_16570</name>
</gene>
<accession>A0A3E0VRB2</accession>
<protein>
    <submittedName>
        <fullName evidence="6">NADPH-dependent FMN reductase</fullName>
    </submittedName>
</protein>
<dbReference type="PANTHER" id="PTHR43408:SF2">
    <property type="entry name" value="FMN REDUCTASE (NADPH)"/>
    <property type="match status" value="1"/>
</dbReference>
<evidence type="ECO:0000256" key="3">
    <source>
        <dbReference type="ARBA" id="ARBA00023002"/>
    </source>
</evidence>